<dbReference type="AlphaFoldDB" id="A0A420IJ68"/>
<name>A0A420IJ68_9PEZI</name>
<dbReference type="Proteomes" id="UP000285326">
    <property type="component" value="Unassembled WGS sequence"/>
</dbReference>
<dbReference type="SUPFAM" id="SSF48264">
    <property type="entry name" value="Cytochrome P450"/>
    <property type="match status" value="1"/>
</dbReference>
<dbReference type="EMBL" id="MCBS01023885">
    <property type="protein sequence ID" value="RKF74589.1"/>
    <property type="molecule type" value="Genomic_DNA"/>
</dbReference>
<dbReference type="GO" id="GO:0016705">
    <property type="term" value="F:oxidoreductase activity, acting on paired donors, with incorporation or reduction of molecular oxygen"/>
    <property type="evidence" value="ECO:0007669"/>
    <property type="project" value="InterPro"/>
</dbReference>
<evidence type="ECO:0008006" key="3">
    <source>
        <dbReference type="Google" id="ProtNLM"/>
    </source>
</evidence>
<evidence type="ECO:0000313" key="1">
    <source>
        <dbReference type="EMBL" id="RKF74589.1"/>
    </source>
</evidence>
<dbReference type="InterPro" id="IPR036396">
    <property type="entry name" value="Cyt_P450_sf"/>
</dbReference>
<dbReference type="PANTHER" id="PTHR24306">
    <property type="match status" value="1"/>
</dbReference>
<accession>A0A420IJ68</accession>
<dbReference type="GO" id="GO:0020037">
    <property type="term" value="F:heme binding"/>
    <property type="evidence" value="ECO:0007669"/>
    <property type="project" value="InterPro"/>
</dbReference>
<evidence type="ECO:0000313" key="2">
    <source>
        <dbReference type="Proteomes" id="UP000285326"/>
    </source>
</evidence>
<comment type="caution">
    <text evidence="1">The sequence shown here is derived from an EMBL/GenBank/DDBJ whole genome shotgun (WGS) entry which is preliminary data.</text>
</comment>
<dbReference type="GO" id="GO:0005506">
    <property type="term" value="F:iron ion binding"/>
    <property type="evidence" value="ECO:0007669"/>
    <property type="project" value="InterPro"/>
</dbReference>
<dbReference type="Gene3D" id="1.10.630.10">
    <property type="entry name" value="Cytochrome P450"/>
    <property type="match status" value="1"/>
</dbReference>
<dbReference type="PANTHER" id="PTHR24306:SF7">
    <property type="entry name" value="AHBB"/>
    <property type="match status" value="1"/>
</dbReference>
<proteinExistence type="predicted"/>
<sequence length="444" mass="51744">MNSNSHNSLQLGSLCIEHFLTEPALWNLMHEQTKELDSFYRYLVKEPYVDTVFTKISQHLQTNIPQMITFLDNKVDLQPWERWASSKYISPSETEISLMPLLYDMMGSTLVTSIFGSAFSEKYPDLMHNIYEMERGIKFLTMGIPAWFPWPSNVKAHMFRNMILLSLDDYQQALDNKIKNKPNGLLWGDLDDVSEFVLARHRFYNEKNIRVEERFEIETLWNLTINANLLAFWQILFIYSTPGLVEKIRKEISLYASVTQGIKIGQIAEVPRVSLFTKMLIKECPLLKASYLETLRLTNQHWSIRAIENDVRIPKGDSFPRSLLSSLKKGQYIVVLKKPQIIDSLYMEYPEKFIPERFLLHNQVKSPSVNTNTSHFSRCGERSSCIGNEFLERACLSFVAGVIACWDLEPIDKTREWKIPDQLIFSGICRPAYDVRVRIKRRCT</sequence>
<gene>
    <name evidence="1" type="ORF">GcM1_238016</name>
</gene>
<dbReference type="Pfam" id="PF00067">
    <property type="entry name" value="p450"/>
    <property type="match status" value="1"/>
</dbReference>
<protein>
    <recommendedName>
        <fullName evidence="3">25-hydroxycholesterol 7-alpha-hydroxylase</fullName>
    </recommendedName>
</protein>
<dbReference type="InterPro" id="IPR001128">
    <property type="entry name" value="Cyt_P450"/>
</dbReference>
<dbReference type="GO" id="GO:0004497">
    <property type="term" value="F:monooxygenase activity"/>
    <property type="evidence" value="ECO:0007669"/>
    <property type="project" value="InterPro"/>
</dbReference>
<organism evidence="1 2">
    <name type="scientific">Golovinomyces cichoracearum</name>
    <dbReference type="NCBI Taxonomy" id="62708"/>
    <lineage>
        <taxon>Eukaryota</taxon>
        <taxon>Fungi</taxon>
        <taxon>Dikarya</taxon>
        <taxon>Ascomycota</taxon>
        <taxon>Pezizomycotina</taxon>
        <taxon>Leotiomycetes</taxon>
        <taxon>Erysiphales</taxon>
        <taxon>Erysiphaceae</taxon>
        <taxon>Golovinomyces</taxon>
    </lineage>
</organism>
<reference evidence="1 2" key="1">
    <citation type="journal article" date="2018" name="BMC Genomics">
        <title>Comparative genome analyses reveal sequence features reflecting distinct modes of host-adaptation between dicot and monocot powdery mildew.</title>
        <authorList>
            <person name="Wu Y."/>
            <person name="Ma X."/>
            <person name="Pan Z."/>
            <person name="Kale S.D."/>
            <person name="Song Y."/>
            <person name="King H."/>
            <person name="Zhang Q."/>
            <person name="Presley C."/>
            <person name="Deng X."/>
            <person name="Wei C.I."/>
            <person name="Xiao S."/>
        </authorList>
    </citation>
    <scope>NUCLEOTIDE SEQUENCE [LARGE SCALE GENOMIC DNA]</scope>
    <source>
        <strain evidence="1">UMSG1</strain>
    </source>
</reference>